<evidence type="ECO:0000259" key="8">
    <source>
        <dbReference type="PROSITE" id="PS51677"/>
    </source>
</evidence>
<dbReference type="PANTHER" id="PTHR46471">
    <property type="entry name" value="CHITIN DEACETYLASE"/>
    <property type="match status" value="1"/>
</dbReference>
<keyword evidence="6" id="KW-0170">Cobalt</keyword>
<evidence type="ECO:0000256" key="4">
    <source>
        <dbReference type="ARBA" id="ARBA00022801"/>
    </source>
</evidence>
<dbReference type="Pfam" id="PF01522">
    <property type="entry name" value="Polysacc_deac_1"/>
    <property type="match status" value="1"/>
</dbReference>
<dbReference type="InterPro" id="IPR011330">
    <property type="entry name" value="Glyco_hydro/deAcase_b/a-brl"/>
</dbReference>
<dbReference type="OrthoDB" id="2128708at2759"/>
<gene>
    <name evidence="9" type="ORF">BDV23DRAFT_182988</name>
</gene>
<sequence>MHTLLYLYTPLLLSALTLSSQTTPRTPLQVTFLQPPTNTTPITIDTFAHPHRNNLGSWHGALEDLPYTQGPNYIRLAPTDPDQTYHTQLSSTTQCFNLTPYSTWYLHITFTGPPTFSISLHQHNPNCTPLSNPYPETWDSVNAAHYTLPPPAPNPHEKENEKEMKNVYIPLSHFNISQSRVLSIALGNFYPPYSAPTTVFKIELTPSPPEGLTLPDKVPNGDLRLRCTRPGSFAFGIDDGIPALADEVREILESEGVQVTFFVVGRGLRDSRTGLGAFYREMLAKGHQVGLHSDGHFKMEGMESVQAIDEDIIANLATFRSVLGIESRYFRPPYGTIGARTRERLAVHIPDPQIINWSVDIEDWMWADSDTPERQLEAFYRDVERGGNLAVLHYLGPTTVGYFREIIRFIKGKGLKIMRIDQCLKDPSAPALV</sequence>
<dbReference type="GO" id="GO:0005975">
    <property type="term" value="P:carbohydrate metabolic process"/>
    <property type="evidence" value="ECO:0007669"/>
    <property type="project" value="InterPro"/>
</dbReference>
<dbReference type="Gene3D" id="3.20.20.370">
    <property type="entry name" value="Glycoside hydrolase/deacetylase"/>
    <property type="match status" value="1"/>
</dbReference>
<feature type="signal peptide" evidence="7">
    <location>
        <begin position="1"/>
        <end position="19"/>
    </location>
</feature>
<feature type="chain" id="PRO_5024897689" description="NodB homology domain-containing protein" evidence="7">
    <location>
        <begin position="20"/>
        <end position="433"/>
    </location>
</feature>
<dbReference type="InterPro" id="IPR002509">
    <property type="entry name" value="NODB_dom"/>
</dbReference>
<evidence type="ECO:0000256" key="3">
    <source>
        <dbReference type="ARBA" id="ARBA00022729"/>
    </source>
</evidence>
<evidence type="ECO:0000256" key="7">
    <source>
        <dbReference type="SAM" id="SignalP"/>
    </source>
</evidence>
<dbReference type="SUPFAM" id="SSF88713">
    <property type="entry name" value="Glycoside hydrolase/deacetylase"/>
    <property type="match status" value="1"/>
</dbReference>
<evidence type="ECO:0000256" key="6">
    <source>
        <dbReference type="ARBA" id="ARBA00023285"/>
    </source>
</evidence>
<dbReference type="PANTHER" id="PTHR46471:SF6">
    <property type="entry name" value="GLYCOSYL HYDROLASE"/>
    <property type="match status" value="1"/>
</dbReference>
<keyword evidence="5" id="KW-0119">Carbohydrate metabolism</keyword>
<organism evidence="9">
    <name type="scientific">Petromyces alliaceus</name>
    <name type="common">Aspergillus alliaceus</name>
    <dbReference type="NCBI Taxonomy" id="209559"/>
    <lineage>
        <taxon>Eukaryota</taxon>
        <taxon>Fungi</taxon>
        <taxon>Dikarya</taxon>
        <taxon>Ascomycota</taxon>
        <taxon>Pezizomycotina</taxon>
        <taxon>Eurotiomycetes</taxon>
        <taxon>Eurotiomycetidae</taxon>
        <taxon>Eurotiales</taxon>
        <taxon>Aspergillaceae</taxon>
        <taxon>Aspergillus</taxon>
        <taxon>Aspergillus subgen. Circumdati</taxon>
    </lineage>
</organism>
<keyword evidence="3 7" id="KW-0732">Signal</keyword>
<evidence type="ECO:0000256" key="2">
    <source>
        <dbReference type="ARBA" id="ARBA00022723"/>
    </source>
</evidence>
<protein>
    <recommendedName>
        <fullName evidence="8">NodB homology domain-containing protein</fullName>
    </recommendedName>
</protein>
<dbReference type="GO" id="GO:0016810">
    <property type="term" value="F:hydrolase activity, acting on carbon-nitrogen (but not peptide) bonds"/>
    <property type="evidence" value="ECO:0007669"/>
    <property type="project" value="InterPro"/>
</dbReference>
<dbReference type="GO" id="GO:0046872">
    <property type="term" value="F:metal ion binding"/>
    <property type="evidence" value="ECO:0007669"/>
    <property type="project" value="UniProtKB-KW"/>
</dbReference>
<evidence type="ECO:0000313" key="9">
    <source>
        <dbReference type="EMBL" id="KAE8390864.1"/>
    </source>
</evidence>
<reference evidence="9" key="1">
    <citation type="submission" date="2019-04" db="EMBL/GenBank/DDBJ databases">
        <title>Friends and foes A comparative genomics studyof 23 Aspergillus species from section Flavi.</title>
        <authorList>
            <consortium name="DOE Joint Genome Institute"/>
            <person name="Kjaerbolling I."/>
            <person name="Vesth T."/>
            <person name="Frisvad J.C."/>
            <person name="Nybo J.L."/>
            <person name="Theobald S."/>
            <person name="Kildgaard S."/>
            <person name="Isbrandt T."/>
            <person name="Kuo A."/>
            <person name="Sato A."/>
            <person name="Lyhne E.K."/>
            <person name="Kogle M.E."/>
            <person name="Wiebenga A."/>
            <person name="Kun R.S."/>
            <person name="Lubbers R.J."/>
            <person name="Makela M.R."/>
            <person name="Barry K."/>
            <person name="Chovatia M."/>
            <person name="Clum A."/>
            <person name="Daum C."/>
            <person name="Haridas S."/>
            <person name="He G."/>
            <person name="LaButti K."/>
            <person name="Lipzen A."/>
            <person name="Mondo S."/>
            <person name="Riley R."/>
            <person name="Salamov A."/>
            <person name="Simmons B.A."/>
            <person name="Magnuson J.K."/>
            <person name="Henrissat B."/>
            <person name="Mortensen U.H."/>
            <person name="Larsen T.O."/>
            <person name="Devries R.P."/>
            <person name="Grigoriev I.V."/>
            <person name="Machida M."/>
            <person name="Baker S.E."/>
            <person name="Andersen M.R."/>
        </authorList>
    </citation>
    <scope>NUCLEOTIDE SEQUENCE [LARGE SCALE GENOMIC DNA]</scope>
    <source>
        <strain evidence="9">IBT 14317</strain>
    </source>
</reference>
<feature type="domain" description="NodB homology" evidence="8">
    <location>
        <begin position="231"/>
        <end position="418"/>
    </location>
</feature>
<accession>A0A5N7C9Q5</accession>
<evidence type="ECO:0000256" key="1">
    <source>
        <dbReference type="ARBA" id="ARBA00001941"/>
    </source>
</evidence>
<keyword evidence="4" id="KW-0378">Hydrolase</keyword>
<dbReference type="PROSITE" id="PS51677">
    <property type="entry name" value="NODB"/>
    <property type="match status" value="1"/>
</dbReference>
<dbReference type="AlphaFoldDB" id="A0A5N7C9Q5"/>
<name>A0A5N7C9Q5_PETAA</name>
<comment type="cofactor">
    <cofactor evidence="1">
        <name>Co(2+)</name>
        <dbReference type="ChEBI" id="CHEBI:48828"/>
    </cofactor>
</comment>
<dbReference type="CDD" id="cd10917">
    <property type="entry name" value="CE4_NodB_like_6s_7s"/>
    <property type="match status" value="1"/>
</dbReference>
<keyword evidence="2" id="KW-0479">Metal-binding</keyword>
<proteinExistence type="predicted"/>
<dbReference type="Proteomes" id="UP000326877">
    <property type="component" value="Unassembled WGS sequence"/>
</dbReference>
<dbReference type="EMBL" id="ML735250">
    <property type="protein sequence ID" value="KAE8390864.1"/>
    <property type="molecule type" value="Genomic_DNA"/>
</dbReference>
<evidence type="ECO:0000256" key="5">
    <source>
        <dbReference type="ARBA" id="ARBA00023277"/>
    </source>
</evidence>